<dbReference type="InterPro" id="IPR011990">
    <property type="entry name" value="TPR-like_helical_dom_sf"/>
</dbReference>
<dbReference type="InterPro" id="IPR011717">
    <property type="entry name" value="TPR-4"/>
</dbReference>
<evidence type="ECO:0000256" key="2">
    <source>
        <dbReference type="ARBA" id="ARBA00022803"/>
    </source>
</evidence>
<dbReference type="Pfam" id="PF13432">
    <property type="entry name" value="TPR_16"/>
    <property type="match status" value="1"/>
</dbReference>
<dbReference type="PANTHER" id="PTHR45586:SF14">
    <property type="entry name" value="TETRATRICOPEPTIDE TPR_2 REPEAT PROTEIN"/>
    <property type="match status" value="1"/>
</dbReference>
<comment type="caution">
    <text evidence="3">The sequence shown here is derived from an EMBL/GenBank/DDBJ whole genome shotgun (WGS) entry which is preliminary data.</text>
</comment>
<dbReference type="EMBL" id="JBHLUN010000006">
    <property type="protein sequence ID" value="MFC0408562.1"/>
    <property type="molecule type" value="Genomic_DNA"/>
</dbReference>
<keyword evidence="1" id="KW-0677">Repeat</keyword>
<name>A0ABV6JS66_9PROT</name>
<dbReference type="InterPro" id="IPR051012">
    <property type="entry name" value="CellSynth/LPSAsmb/PSIAsmb"/>
</dbReference>
<dbReference type="InterPro" id="IPR019734">
    <property type="entry name" value="TPR_rpt"/>
</dbReference>
<keyword evidence="4" id="KW-1185">Reference proteome</keyword>
<evidence type="ECO:0000313" key="4">
    <source>
        <dbReference type="Proteomes" id="UP001589865"/>
    </source>
</evidence>
<accession>A0ABV6JS66</accession>
<dbReference type="RefSeq" id="WP_377044313.1">
    <property type="nucleotide sequence ID" value="NZ_JBHLUN010000006.1"/>
</dbReference>
<dbReference type="PANTHER" id="PTHR45586">
    <property type="entry name" value="TPR REPEAT-CONTAINING PROTEIN PA4667"/>
    <property type="match status" value="1"/>
</dbReference>
<reference evidence="3 4" key="1">
    <citation type="submission" date="2024-09" db="EMBL/GenBank/DDBJ databases">
        <authorList>
            <person name="Sun Q."/>
            <person name="Mori K."/>
        </authorList>
    </citation>
    <scope>NUCLEOTIDE SEQUENCE [LARGE SCALE GENOMIC DNA]</scope>
    <source>
        <strain evidence="3 4">TBRC 5777</strain>
    </source>
</reference>
<proteinExistence type="predicted"/>
<organism evidence="3 4">
    <name type="scientific">Roseomonas elaeocarpi</name>
    <dbReference type="NCBI Taxonomy" id="907779"/>
    <lineage>
        <taxon>Bacteria</taxon>
        <taxon>Pseudomonadati</taxon>
        <taxon>Pseudomonadota</taxon>
        <taxon>Alphaproteobacteria</taxon>
        <taxon>Acetobacterales</taxon>
        <taxon>Roseomonadaceae</taxon>
        <taxon>Roseomonas</taxon>
    </lineage>
</organism>
<dbReference type="SUPFAM" id="SSF48452">
    <property type="entry name" value="TPR-like"/>
    <property type="match status" value="1"/>
</dbReference>
<dbReference type="SMART" id="SM00028">
    <property type="entry name" value="TPR"/>
    <property type="match status" value="3"/>
</dbReference>
<keyword evidence="2" id="KW-0802">TPR repeat</keyword>
<evidence type="ECO:0000313" key="3">
    <source>
        <dbReference type="EMBL" id="MFC0408562.1"/>
    </source>
</evidence>
<dbReference type="Pfam" id="PF07721">
    <property type="entry name" value="TPR_4"/>
    <property type="match status" value="1"/>
</dbReference>
<evidence type="ECO:0000256" key="1">
    <source>
        <dbReference type="ARBA" id="ARBA00022737"/>
    </source>
</evidence>
<gene>
    <name evidence="3" type="ORF">ACFFGY_09905</name>
</gene>
<dbReference type="Gene3D" id="1.25.40.10">
    <property type="entry name" value="Tetratricopeptide repeat domain"/>
    <property type="match status" value="1"/>
</dbReference>
<protein>
    <submittedName>
        <fullName evidence="3">Tetratricopeptide repeat protein</fullName>
    </submittedName>
</protein>
<dbReference type="Pfam" id="PF14559">
    <property type="entry name" value="TPR_19"/>
    <property type="match status" value="1"/>
</dbReference>
<dbReference type="Proteomes" id="UP001589865">
    <property type="component" value="Unassembled WGS sequence"/>
</dbReference>
<sequence length="266" mass="27332">MTRFLFLSATCRLRGMRRAAALLPVLALAACGGVGREASGLRSPSLDTRLNLAQAAEASGQNEMALSLLQSMAEAEPNRPEVQARYAAALVRSGNLPRGEAVVNEALSRHGDSLPLLRTRAQLLLLQGKAAEAAATCEQILAAAPRDVAALDGRGVALDLQGQHAAAQASYRAATRLAPENAAVANNLALSLILDGRPAEAVAVLGGFDRPDAPPRLRSTLALALAGSGEMGRARERLDGQPGAADLDTVTALLMPAGAKPVSAGS</sequence>
<dbReference type="PROSITE" id="PS51257">
    <property type="entry name" value="PROKAR_LIPOPROTEIN"/>
    <property type="match status" value="1"/>
</dbReference>